<organism evidence="2 3">
    <name type="scientific">Zea mays</name>
    <name type="common">Maize</name>
    <dbReference type="NCBI Taxonomy" id="4577"/>
    <lineage>
        <taxon>Eukaryota</taxon>
        <taxon>Viridiplantae</taxon>
        <taxon>Streptophyta</taxon>
        <taxon>Embryophyta</taxon>
        <taxon>Tracheophyta</taxon>
        <taxon>Spermatophyta</taxon>
        <taxon>Magnoliopsida</taxon>
        <taxon>Liliopsida</taxon>
        <taxon>Poales</taxon>
        <taxon>Poaceae</taxon>
        <taxon>PACMAD clade</taxon>
        <taxon>Panicoideae</taxon>
        <taxon>Andropogonodae</taxon>
        <taxon>Andropogoneae</taxon>
        <taxon>Tripsacinae</taxon>
        <taxon>Zea</taxon>
    </lineage>
</organism>
<evidence type="ECO:0000313" key="3">
    <source>
        <dbReference type="Proteomes" id="UP000007305"/>
    </source>
</evidence>
<accession>A0A804P6L6</accession>
<sequence length="129" mass="14304">RRHTTAARKEAEGKKQALSSTHRFEEGGGGRKHLSRRNQPETIARDPRRRFKRITNTGKSRRDSSREKQAVTFGYPRSSWRRDRPPDNPTGLSSRPAGPPRPPPPAARAGPAHPSPSQPDEPPPTPLGP</sequence>
<reference evidence="2" key="3">
    <citation type="submission" date="2021-05" db="UniProtKB">
        <authorList>
            <consortium name="EnsemblPlants"/>
        </authorList>
    </citation>
    <scope>IDENTIFICATION</scope>
    <source>
        <strain evidence="2">cv. B73</strain>
    </source>
</reference>
<dbReference type="AlphaFoldDB" id="A0A804P6L6"/>
<name>A0A804P6L6_MAIZE</name>
<feature type="region of interest" description="Disordered" evidence="1">
    <location>
        <begin position="1"/>
        <end position="129"/>
    </location>
</feature>
<proteinExistence type="predicted"/>
<keyword evidence="3" id="KW-1185">Reference proteome</keyword>
<feature type="compositionally biased region" description="Pro residues" evidence="1">
    <location>
        <begin position="97"/>
        <end position="106"/>
    </location>
</feature>
<dbReference type="Proteomes" id="UP000007305">
    <property type="component" value="Chromosome 5"/>
</dbReference>
<reference evidence="2" key="2">
    <citation type="submission" date="2019-07" db="EMBL/GenBank/DDBJ databases">
        <authorList>
            <person name="Seetharam A."/>
            <person name="Woodhouse M."/>
            <person name="Cannon E."/>
        </authorList>
    </citation>
    <scope>NUCLEOTIDE SEQUENCE [LARGE SCALE GENOMIC DNA]</scope>
    <source>
        <strain evidence="2">cv. B73</strain>
    </source>
</reference>
<dbReference type="Gramene" id="Zm00001eb211800_T001">
    <property type="protein sequence ID" value="Zm00001eb211800_P001"/>
    <property type="gene ID" value="Zm00001eb211800"/>
</dbReference>
<protein>
    <submittedName>
        <fullName evidence="2">Uncharacterized protein</fullName>
    </submittedName>
</protein>
<dbReference type="InParanoid" id="A0A804P6L6"/>
<feature type="compositionally biased region" description="Basic and acidic residues" evidence="1">
    <location>
        <begin position="60"/>
        <end position="69"/>
    </location>
</feature>
<dbReference type="EnsemblPlants" id="Zm00001eb211800_T001">
    <property type="protein sequence ID" value="Zm00001eb211800_P001"/>
    <property type="gene ID" value="Zm00001eb211800"/>
</dbReference>
<reference evidence="3" key="1">
    <citation type="journal article" date="2009" name="Science">
        <title>The B73 maize genome: complexity, diversity, and dynamics.</title>
        <authorList>
            <person name="Schnable P.S."/>
            <person name="Ware D."/>
            <person name="Fulton R.S."/>
            <person name="Stein J.C."/>
            <person name="Wei F."/>
            <person name="Pasternak S."/>
            <person name="Liang C."/>
            <person name="Zhang J."/>
            <person name="Fulton L."/>
            <person name="Graves T.A."/>
            <person name="Minx P."/>
            <person name="Reily A.D."/>
            <person name="Courtney L."/>
            <person name="Kruchowski S.S."/>
            <person name="Tomlinson C."/>
            <person name="Strong C."/>
            <person name="Delehaunty K."/>
            <person name="Fronick C."/>
            <person name="Courtney B."/>
            <person name="Rock S.M."/>
            <person name="Belter E."/>
            <person name="Du F."/>
            <person name="Kim K."/>
            <person name="Abbott R.M."/>
            <person name="Cotton M."/>
            <person name="Levy A."/>
            <person name="Marchetto P."/>
            <person name="Ochoa K."/>
            <person name="Jackson S.M."/>
            <person name="Gillam B."/>
            <person name="Chen W."/>
            <person name="Yan L."/>
            <person name="Higginbotham J."/>
            <person name="Cardenas M."/>
            <person name="Waligorski J."/>
            <person name="Applebaum E."/>
            <person name="Phelps L."/>
            <person name="Falcone J."/>
            <person name="Kanchi K."/>
            <person name="Thane T."/>
            <person name="Scimone A."/>
            <person name="Thane N."/>
            <person name="Henke J."/>
            <person name="Wang T."/>
            <person name="Ruppert J."/>
            <person name="Shah N."/>
            <person name="Rotter K."/>
            <person name="Hodges J."/>
            <person name="Ingenthron E."/>
            <person name="Cordes M."/>
            <person name="Kohlberg S."/>
            <person name="Sgro J."/>
            <person name="Delgado B."/>
            <person name="Mead K."/>
            <person name="Chinwalla A."/>
            <person name="Leonard S."/>
            <person name="Crouse K."/>
            <person name="Collura K."/>
            <person name="Kudrna D."/>
            <person name="Currie J."/>
            <person name="He R."/>
            <person name="Angelova A."/>
            <person name="Rajasekar S."/>
            <person name="Mueller T."/>
            <person name="Lomeli R."/>
            <person name="Scara G."/>
            <person name="Ko A."/>
            <person name="Delaney K."/>
            <person name="Wissotski M."/>
            <person name="Lopez G."/>
            <person name="Campos D."/>
            <person name="Braidotti M."/>
            <person name="Ashley E."/>
            <person name="Golser W."/>
            <person name="Kim H."/>
            <person name="Lee S."/>
            <person name="Lin J."/>
            <person name="Dujmic Z."/>
            <person name="Kim W."/>
            <person name="Talag J."/>
            <person name="Zuccolo A."/>
            <person name="Fan C."/>
            <person name="Sebastian A."/>
            <person name="Kramer M."/>
            <person name="Spiegel L."/>
            <person name="Nascimento L."/>
            <person name="Zutavern T."/>
            <person name="Miller B."/>
            <person name="Ambroise C."/>
            <person name="Muller S."/>
            <person name="Spooner W."/>
            <person name="Narechania A."/>
            <person name="Ren L."/>
            <person name="Wei S."/>
            <person name="Kumari S."/>
            <person name="Faga B."/>
            <person name="Levy M.J."/>
            <person name="McMahan L."/>
            <person name="Van Buren P."/>
            <person name="Vaughn M.W."/>
            <person name="Ying K."/>
            <person name="Yeh C.-T."/>
            <person name="Emrich S.J."/>
            <person name="Jia Y."/>
            <person name="Kalyanaraman A."/>
            <person name="Hsia A.-P."/>
            <person name="Barbazuk W.B."/>
            <person name="Baucom R.S."/>
            <person name="Brutnell T.P."/>
            <person name="Carpita N.C."/>
            <person name="Chaparro C."/>
            <person name="Chia J.-M."/>
            <person name="Deragon J.-M."/>
            <person name="Estill J.C."/>
            <person name="Fu Y."/>
            <person name="Jeddeloh J.A."/>
            <person name="Han Y."/>
            <person name="Lee H."/>
            <person name="Li P."/>
            <person name="Lisch D.R."/>
            <person name="Liu S."/>
            <person name="Liu Z."/>
            <person name="Nagel D.H."/>
            <person name="McCann M.C."/>
            <person name="SanMiguel P."/>
            <person name="Myers A.M."/>
            <person name="Nettleton D."/>
            <person name="Nguyen J."/>
            <person name="Penning B.W."/>
            <person name="Ponnala L."/>
            <person name="Schneider K.L."/>
            <person name="Schwartz D.C."/>
            <person name="Sharma A."/>
            <person name="Soderlund C."/>
            <person name="Springer N.M."/>
            <person name="Sun Q."/>
            <person name="Wang H."/>
            <person name="Waterman M."/>
            <person name="Westerman R."/>
            <person name="Wolfgruber T.K."/>
            <person name="Yang L."/>
            <person name="Yu Y."/>
            <person name="Zhang L."/>
            <person name="Zhou S."/>
            <person name="Zhu Q."/>
            <person name="Bennetzen J.L."/>
            <person name="Dawe R.K."/>
            <person name="Jiang J."/>
            <person name="Jiang N."/>
            <person name="Presting G.G."/>
            <person name="Wessler S.R."/>
            <person name="Aluru S."/>
            <person name="Martienssen R.A."/>
            <person name="Clifton S.W."/>
            <person name="McCombie W.R."/>
            <person name="Wing R.A."/>
            <person name="Wilson R.K."/>
        </authorList>
    </citation>
    <scope>NUCLEOTIDE SEQUENCE [LARGE SCALE GENOMIC DNA]</scope>
    <source>
        <strain evidence="3">cv. B73</strain>
    </source>
</reference>
<evidence type="ECO:0000313" key="2">
    <source>
        <dbReference type="EnsemblPlants" id="Zm00001eb211800_P001"/>
    </source>
</evidence>
<feature type="compositionally biased region" description="Pro residues" evidence="1">
    <location>
        <begin position="113"/>
        <end position="129"/>
    </location>
</feature>
<evidence type="ECO:0000256" key="1">
    <source>
        <dbReference type="SAM" id="MobiDB-lite"/>
    </source>
</evidence>